<proteinExistence type="inferred from homology"/>
<dbReference type="Pfam" id="PF18027">
    <property type="entry name" value="Pepdidase_M14_N"/>
    <property type="match status" value="1"/>
</dbReference>
<evidence type="ECO:0000256" key="1">
    <source>
        <dbReference type="ARBA" id="ARBA00001947"/>
    </source>
</evidence>
<dbReference type="EMBL" id="CP028324">
    <property type="protein sequence ID" value="AVR97922.1"/>
    <property type="molecule type" value="Genomic_DNA"/>
</dbReference>
<organism evidence="4 5">
    <name type="scientific">Pseudoduganella armeniaca</name>
    <dbReference type="NCBI Taxonomy" id="2072590"/>
    <lineage>
        <taxon>Bacteria</taxon>
        <taxon>Pseudomonadati</taxon>
        <taxon>Pseudomonadota</taxon>
        <taxon>Betaproteobacteria</taxon>
        <taxon>Burkholderiales</taxon>
        <taxon>Oxalobacteraceae</taxon>
        <taxon>Telluria group</taxon>
        <taxon>Pseudoduganella</taxon>
    </lineage>
</organism>
<dbReference type="Gene3D" id="2.60.40.3120">
    <property type="match status" value="1"/>
</dbReference>
<dbReference type="InterPro" id="IPR000834">
    <property type="entry name" value="Peptidase_M14"/>
</dbReference>
<protein>
    <recommendedName>
        <fullName evidence="3">Peptidase M14 domain-containing protein</fullName>
    </recommendedName>
</protein>
<dbReference type="PANTHER" id="PTHR12756">
    <property type="entry name" value="CYTOSOLIC CARBOXYPEPTIDASE"/>
    <property type="match status" value="1"/>
</dbReference>
<dbReference type="GO" id="GO:0008270">
    <property type="term" value="F:zinc ion binding"/>
    <property type="evidence" value="ECO:0007669"/>
    <property type="project" value="InterPro"/>
</dbReference>
<reference evidence="4 5" key="1">
    <citation type="submission" date="2018-03" db="EMBL/GenBank/DDBJ databases">
        <title>Massilia armeniaca sp. nov., isolated from desert soil.</title>
        <authorList>
            <person name="Huang H."/>
            <person name="Ren M."/>
        </authorList>
    </citation>
    <scope>NUCLEOTIDE SEQUENCE [LARGE SCALE GENOMIC DNA]</scope>
    <source>
        <strain evidence="4 5">ZMN-3</strain>
    </source>
</reference>
<name>A0A2R4CEE3_9BURK</name>
<evidence type="ECO:0000313" key="4">
    <source>
        <dbReference type="EMBL" id="AVR97922.1"/>
    </source>
</evidence>
<gene>
    <name evidence="4" type="ORF">C9I28_21470</name>
</gene>
<dbReference type="KEGG" id="masz:C9I28_21470"/>
<dbReference type="SMART" id="SM00631">
    <property type="entry name" value="Zn_pept"/>
    <property type="match status" value="1"/>
</dbReference>
<dbReference type="PANTHER" id="PTHR12756:SF11">
    <property type="entry name" value="CYTOSOLIC CARBOXYPEPTIDASE 1"/>
    <property type="match status" value="1"/>
</dbReference>
<feature type="domain" description="Peptidase M14" evidence="3">
    <location>
        <begin position="112"/>
        <end position="362"/>
    </location>
</feature>
<dbReference type="OrthoDB" id="5490902at2"/>
<evidence type="ECO:0000259" key="3">
    <source>
        <dbReference type="PROSITE" id="PS52035"/>
    </source>
</evidence>
<comment type="similarity">
    <text evidence="2">Belongs to the peptidase M14 family.</text>
</comment>
<feature type="active site" description="Proton donor/acceptor" evidence="2">
    <location>
        <position position="336"/>
    </location>
</feature>
<dbReference type="Gene3D" id="3.40.630.10">
    <property type="entry name" value="Zn peptidases"/>
    <property type="match status" value="1"/>
</dbReference>
<dbReference type="CDD" id="cd06234">
    <property type="entry name" value="M14_PaCCP-like"/>
    <property type="match status" value="1"/>
</dbReference>
<dbReference type="Pfam" id="PF00246">
    <property type="entry name" value="Peptidase_M14"/>
    <property type="match status" value="1"/>
</dbReference>
<comment type="cofactor">
    <cofactor evidence="1">
        <name>Zn(2+)</name>
        <dbReference type="ChEBI" id="CHEBI:29105"/>
    </cofactor>
</comment>
<dbReference type="InterPro" id="IPR050821">
    <property type="entry name" value="Cytosolic_carboxypeptidase"/>
</dbReference>
<evidence type="ECO:0000256" key="2">
    <source>
        <dbReference type="PROSITE-ProRule" id="PRU01379"/>
    </source>
</evidence>
<dbReference type="RefSeq" id="WP_107143261.1">
    <property type="nucleotide sequence ID" value="NZ_CP028324.1"/>
</dbReference>
<accession>A0A2R4CEE3</accession>
<sequence>MTIKISQNFDSGAIEVVNASDCANIELKLRSDSHADIRQWFHFRVQGARGQALALRFTNAGEATYAKGFEDYNAVASYDGENWFRVPTSFDGQVMTIRHTPDLDSVYYAYFEPYSWERHLRLLGEVAENPIARVSDLGSTIDGRDMNLITIGNPQAEKKIWFIARQHPGESMAEWFVEGLIDALLDDANPIARKLLQRCVFHIVPNMNPDGSARGNLRTNAAGANLNREWMTPSLERSPEVLCVKEKIHATGVDMFFDIHGDEALPYNFVAGNEMLEKFTPEQAAAQKAFIERYKNASPDFQDKVGYPVSKYKEDMLTLASKYIGHHFGCLALTLEMPFKDNADLPVSHVGWNGARSAALGAAILQPILLSLDD</sequence>
<keyword evidence="5" id="KW-1185">Reference proteome</keyword>
<dbReference type="AlphaFoldDB" id="A0A2R4CEE3"/>
<dbReference type="PROSITE" id="PS52035">
    <property type="entry name" value="PEPTIDASE_M14"/>
    <property type="match status" value="1"/>
</dbReference>
<dbReference type="Proteomes" id="UP000240505">
    <property type="component" value="Chromosome"/>
</dbReference>
<dbReference type="SUPFAM" id="SSF53187">
    <property type="entry name" value="Zn-dependent exopeptidases"/>
    <property type="match status" value="1"/>
</dbReference>
<evidence type="ECO:0000313" key="5">
    <source>
        <dbReference type="Proteomes" id="UP000240505"/>
    </source>
</evidence>
<dbReference type="InterPro" id="IPR040626">
    <property type="entry name" value="Pepdidase_M14_N"/>
</dbReference>
<dbReference type="GO" id="GO:0004181">
    <property type="term" value="F:metallocarboxypeptidase activity"/>
    <property type="evidence" value="ECO:0007669"/>
    <property type="project" value="InterPro"/>
</dbReference>
<dbReference type="GO" id="GO:0006508">
    <property type="term" value="P:proteolysis"/>
    <property type="evidence" value="ECO:0007669"/>
    <property type="project" value="InterPro"/>
</dbReference>